<keyword evidence="2 6" id="KW-0812">Transmembrane</keyword>
<evidence type="ECO:0000256" key="1">
    <source>
        <dbReference type="ARBA" id="ARBA00004141"/>
    </source>
</evidence>
<evidence type="ECO:0000259" key="7">
    <source>
        <dbReference type="Pfam" id="PF08016"/>
    </source>
</evidence>
<organism evidence="8 9">
    <name type="scientific">Paramecium octaurelia</name>
    <dbReference type="NCBI Taxonomy" id="43137"/>
    <lineage>
        <taxon>Eukaryota</taxon>
        <taxon>Sar</taxon>
        <taxon>Alveolata</taxon>
        <taxon>Ciliophora</taxon>
        <taxon>Intramacronucleata</taxon>
        <taxon>Oligohymenophorea</taxon>
        <taxon>Peniculida</taxon>
        <taxon>Parameciidae</taxon>
        <taxon>Paramecium</taxon>
    </lineage>
</organism>
<evidence type="ECO:0000256" key="4">
    <source>
        <dbReference type="ARBA" id="ARBA00023136"/>
    </source>
</evidence>
<feature type="transmembrane region" description="Helical" evidence="6">
    <location>
        <begin position="313"/>
        <end position="332"/>
    </location>
</feature>
<keyword evidence="9" id="KW-1185">Reference proteome</keyword>
<evidence type="ECO:0000313" key="9">
    <source>
        <dbReference type="Proteomes" id="UP000683925"/>
    </source>
</evidence>
<feature type="transmembrane region" description="Helical" evidence="6">
    <location>
        <begin position="386"/>
        <end position="409"/>
    </location>
</feature>
<dbReference type="AlphaFoldDB" id="A0A8S1RY27"/>
<evidence type="ECO:0000256" key="2">
    <source>
        <dbReference type="ARBA" id="ARBA00022692"/>
    </source>
</evidence>
<sequence>MSTSEQKSFNMDYQQKLTLSPLQKYELYNQFPWQMILHTLLIVFTTVQVLNVLDQLTAQSRAQHMIFKNILLGLNEDNDEQQFYNFDDFQQQLLTMMDNLNGLEDILFQNVNMSLSEFKFNIFYSQFDTDNANKTVFDVDIDEGFTEPFDIDDVHSIKDFIGNVQLMEFQGNKIYNFINFRDIEGVESCTNWNFKITYNFDKIGVINAKIETGNSNCPEDQKKQSGQDFLLIHFIVLILGGISIYTTIKYLYDIGSEYMYNKQMYKDIKNIVETQPLNDQSDVIQQGPQVGVKFSQAWRNVDYQQDVKAFNNWYILNALGGFFQVVGATIAIMDQILTNDLSIYKFQITMMGFGCFSSWLMLLQYLEYFQDISLVTWTLKKSSKNIAMFIFSILPFFFGFVYLAQAIFWKYNYFQSTIDTILSLFSLSNGDILLESFNLVKPIGIIGQIYLIVFMIVFFTAVQSVLIAIIMEGYDEINAQRKRENNQDEKIKDEILDQIQKEQEEISKSARNDEFDDDKEIIISKLNLFMRRIDRMLEDLDLMADEIENANITINEKEYLLNVLRENIDNISRNVKFQISNMES</sequence>
<dbReference type="InterPro" id="IPR039031">
    <property type="entry name" value="Mucolipin"/>
</dbReference>
<evidence type="ECO:0000256" key="5">
    <source>
        <dbReference type="SAM" id="Coils"/>
    </source>
</evidence>
<feature type="domain" description="Polycystin cation channel PKD1/PKD2" evidence="7">
    <location>
        <begin position="348"/>
        <end position="477"/>
    </location>
</feature>
<dbReference type="Proteomes" id="UP000683925">
    <property type="component" value="Unassembled WGS sequence"/>
</dbReference>
<dbReference type="Pfam" id="PF08016">
    <property type="entry name" value="PKD_channel"/>
    <property type="match status" value="1"/>
</dbReference>
<accession>A0A8S1RY27</accession>
<proteinExistence type="predicted"/>
<name>A0A8S1RY27_PAROT</name>
<dbReference type="GO" id="GO:0072345">
    <property type="term" value="F:NAADP-sensitive calcium-release channel activity"/>
    <property type="evidence" value="ECO:0007669"/>
    <property type="project" value="TreeGrafter"/>
</dbReference>
<keyword evidence="3 6" id="KW-1133">Transmembrane helix</keyword>
<comment type="subcellular location">
    <subcellularLocation>
        <location evidence="1">Membrane</location>
        <topology evidence="1">Multi-pass membrane protein</topology>
    </subcellularLocation>
</comment>
<feature type="coiled-coil region" evidence="5">
    <location>
        <begin position="474"/>
        <end position="574"/>
    </location>
</feature>
<dbReference type="InterPro" id="IPR013122">
    <property type="entry name" value="PKD1_2_channel"/>
</dbReference>
<feature type="transmembrane region" description="Helical" evidence="6">
    <location>
        <begin position="445"/>
        <end position="471"/>
    </location>
</feature>
<protein>
    <recommendedName>
        <fullName evidence="7">Polycystin cation channel PKD1/PKD2 domain-containing protein</fullName>
    </recommendedName>
</protein>
<dbReference type="OrthoDB" id="311187at2759"/>
<evidence type="ECO:0000313" key="8">
    <source>
        <dbReference type="EMBL" id="CAD8131915.1"/>
    </source>
</evidence>
<gene>
    <name evidence="8" type="ORF">POCTA_138.1.T0030169</name>
</gene>
<reference evidence="8" key="1">
    <citation type="submission" date="2021-01" db="EMBL/GenBank/DDBJ databases">
        <authorList>
            <consortium name="Genoscope - CEA"/>
            <person name="William W."/>
        </authorList>
    </citation>
    <scope>NUCLEOTIDE SEQUENCE</scope>
</reference>
<dbReference type="GO" id="GO:0016020">
    <property type="term" value="C:membrane"/>
    <property type="evidence" value="ECO:0007669"/>
    <property type="project" value="UniProtKB-SubCell"/>
</dbReference>
<feature type="transmembrane region" description="Helical" evidence="6">
    <location>
        <begin position="344"/>
        <end position="366"/>
    </location>
</feature>
<dbReference type="PANTHER" id="PTHR12127">
    <property type="entry name" value="MUCOLIPIN"/>
    <property type="match status" value="1"/>
</dbReference>
<dbReference type="PANTHER" id="PTHR12127:SF7">
    <property type="entry name" value="SD02261P"/>
    <property type="match status" value="1"/>
</dbReference>
<dbReference type="OMA" id="MADEIEN"/>
<comment type="caution">
    <text evidence="8">The sequence shown here is derived from an EMBL/GenBank/DDBJ whole genome shotgun (WGS) entry which is preliminary data.</text>
</comment>
<feature type="transmembrane region" description="Helical" evidence="6">
    <location>
        <begin position="229"/>
        <end position="252"/>
    </location>
</feature>
<evidence type="ECO:0000256" key="3">
    <source>
        <dbReference type="ARBA" id="ARBA00022989"/>
    </source>
</evidence>
<dbReference type="EMBL" id="CAJJDP010000001">
    <property type="protein sequence ID" value="CAD8131915.1"/>
    <property type="molecule type" value="Genomic_DNA"/>
</dbReference>
<keyword evidence="4 6" id="KW-0472">Membrane</keyword>
<keyword evidence="5" id="KW-0175">Coiled coil</keyword>
<evidence type="ECO:0000256" key="6">
    <source>
        <dbReference type="SAM" id="Phobius"/>
    </source>
</evidence>